<feature type="transmembrane region" description="Helical" evidence="1">
    <location>
        <begin position="273"/>
        <end position="294"/>
    </location>
</feature>
<dbReference type="EMBL" id="KB932211">
    <property type="protein sequence ID" value="KCV67986.1"/>
    <property type="molecule type" value="Genomic_DNA"/>
</dbReference>
<dbReference type="AlphaFoldDB" id="A0A058Z1K6"/>
<evidence type="ECO:0000256" key="1">
    <source>
        <dbReference type="SAM" id="Phobius"/>
    </source>
</evidence>
<dbReference type="GeneID" id="20530175"/>
<keyword evidence="1" id="KW-1133">Transmembrane helix</keyword>
<evidence type="ECO:0000313" key="3">
    <source>
        <dbReference type="Proteomes" id="UP000030693"/>
    </source>
</evidence>
<organism evidence="2">
    <name type="scientific">Fonticula alba</name>
    <name type="common">Slime mold</name>
    <dbReference type="NCBI Taxonomy" id="691883"/>
    <lineage>
        <taxon>Eukaryota</taxon>
        <taxon>Rotosphaerida</taxon>
        <taxon>Fonticulaceae</taxon>
        <taxon>Fonticula</taxon>
    </lineage>
</organism>
<evidence type="ECO:0000313" key="2">
    <source>
        <dbReference type="EMBL" id="KCV67986.1"/>
    </source>
</evidence>
<keyword evidence="1" id="KW-0812">Transmembrane</keyword>
<gene>
    <name evidence="2" type="ORF">H696_05450</name>
</gene>
<accession>A0A058Z1K6</accession>
<keyword evidence="3" id="KW-1185">Reference proteome</keyword>
<protein>
    <submittedName>
        <fullName evidence="2">Uncharacterized protein</fullName>
    </submittedName>
</protein>
<reference evidence="2" key="1">
    <citation type="submission" date="2013-04" db="EMBL/GenBank/DDBJ databases">
        <title>The Genome Sequence of Fonticula alba ATCC 38817.</title>
        <authorList>
            <consortium name="The Broad Institute Genomics Platform"/>
            <person name="Russ C."/>
            <person name="Cuomo C."/>
            <person name="Burger G."/>
            <person name="Gray M.W."/>
            <person name="Holland P.W.H."/>
            <person name="King N."/>
            <person name="Lang F.B.F."/>
            <person name="Roger A.J."/>
            <person name="Ruiz-Trillo I."/>
            <person name="Brown M."/>
            <person name="Walker B."/>
            <person name="Young S."/>
            <person name="Zeng Q."/>
            <person name="Gargeya S."/>
            <person name="Fitzgerald M."/>
            <person name="Haas B."/>
            <person name="Abouelleil A."/>
            <person name="Allen A.W."/>
            <person name="Alvarado L."/>
            <person name="Arachchi H.M."/>
            <person name="Berlin A.M."/>
            <person name="Chapman S.B."/>
            <person name="Gainer-Dewar J."/>
            <person name="Goldberg J."/>
            <person name="Griggs A."/>
            <person name="Gujja S."/>
            <person name="Hansen M."/>
            <person name="Howarth C."/>
            <person name="Imamovic A."/>
            <person name="Ireland A."/>
            <person name="Larimer J."/>
            <person name="McCowan C."/>
            <person name="Murphy C."/>
            <person name="Pearson M."/>
            <person name="Poon T.W."/>
            <person name="Priest M."/>
            <person name="Roberts A."/>
            <person name="Saif S."/>
            <person name="Shea T."/>
            <person name="Sisk P."/>
            <person name="Sykes S."/>
            <person name="Wortman J."/>
            <person name="Nusbaum C."/>
            <person name="Birren B."/>
        </authorList>
    </citation>
    <scope>NUCLEOTIDE SEQUENCE [LARGE SCALE GENOMIC DNA]</scope>
    <source>
        <strain evidence="2">ATCC 38817</strain>
    </source>
</reference>
<keyword evidence="1" id="KW-0472">Membrane</keyword>
<dbReference type="Proteomes" id="UP000030693">
    <property type="component" value="Unassembled WGS sequence"/>
</dbReference>
<proteinExistence type="predicted"/>
<sequence length="295" mass="31599">MVDLTNPQRVLVATLTAALGVSPAMFNQQEAGLAQANVSAAATSDFDFSVCASGTYIADSQRLLASGQGCTAQAFETHHKAVVCATMAHELTRKTMHRDDAYPLCSEHLALYASMCQNAGLAAAIDLSKFTCPSNFPVNKGSSFPSDGCRDDQLEKVAEDMEKVCAGYLDFSDDDSDETGGAPDIGKLCKFPKKCADFFGKHMHCAVERGVIGNDVSMFCGENSLMDFIDLLCPKNSGLHYLMKKITPFCVDPIEKHDIKMVTFDPEYRFNSATALTAAVPAAAAAVAMVAAYLL</sequence>
<name>A0A058Z1K6_FONAL</name>
<dbReference type="RefSeq" id="XP_009497553.1">
    <property type="nucleotide sequence ID" value="XM_009499278.1"/>
</dbReference>